<reference evidence="2 3" key="1">
    <citation type="submission" date="2019-02" db="EMBL/GenBank/DDBJ databases">
        <title>Deep-cultivation of Planctomycetes and their phenomic and genomic characterization uncovers novel biology.</title>
        <authorList>
            <person name="Wiegand S."/>
            <person name="Jogler M."/>
            <person name="Boedeker C."/>
            <person name="Pinto D."/>
            <person name="Vollmers J."/>
            <person name="Rivas-Marin E."/>
            <person name="Kohn T."/>
            <person name="Peeters S.H."/>
            <person name="Heuer A."/>
            <person name="Rast P."/>
            <person name="Oberbeckmann S."/>
            <person name="Bunk B."/>
            <person name="Jeske O."/>
            <person name="Meyerdierks A."/>
            <person name="Storesund J.E."/>
            <person name="Kallscheuer N."/>
            <person name="Luecker S."/>
            <person name="Lage O.M."/>
            <person name="Pohl T."/>
            <person name="Merkel B.J."/>
            <person name="Hornburger P."/>
            <person name="Mueller R.-W."/>
            <person name="Bruemmer F."/>
            <person name="Labrenz M."/>
            <person name="Spormann A.M."/>
            <person name="Op den Camp H."/>
            <person name="Overmann J."/>
            <person name="Amann R."/>
            <person name="Jetten M.S.M."/>
            <person name="Mascher T."/>
            <person name="Medema M.H."/>
            <person name="Devos D.P."/>
            <person name="Kaster A.-K."/>
            <person name="Ovreas L."/>
            <person name="Rohde M."/>
            <person name="Galperin M.Y."/>
            <person name="Jogler C."/>
        </authorList>
    </citation>
    <scope>NUCLEOTIDE SEQUENCE [LARGE SCALE GENOMIC DNA]</scope>
    <source>
        <strain evidence="2 3">Spa11</strain>
    </source>
</reference>
<dbReference type="EMBL" id="CP036349">
    <property type="protein sequence ID" value="QDV73472.1"/>
    <property type="molecule type" value="Genomic_DNA"/>
</dbReference>
<evidence type="ECO:0000313" key="3">
    <source>
        <dbReference type="Proteomes" id="UP000316426"/>
    </source>
</evidence>
<name>A0A518K6P7_9BACT</name>
<organism evidence="2 3">
    <name type="scientific">Botrimarina mediterranea</name>
    <dbReference type="NCBI Taxonomy" id="2528022"/>
    <lineage>
        <taxon>Bacteria</taxon>
        <taxon>Pseudomonadati</taxon>
        <taxon>Planctomycetota</taxon>
        <taxon>Planctomycetia</taxon>
        <taxon>Pirellulales</taxon>
        <taxon>Lacipirellulaceae</taxon>
        <taxon>Botrimarina</taxon>
    </lineage>
</organism>
<gene>
    <name evidence="2" type="ORF">Spa11_16680</name>
</gene>
<dbReference type="AlphaFoldDB" id="A0A518K6P7"/>
<dbReference type="RefSeq" id="WP_145110525.1">
    <property type="nucleotide sequence ID" value="NZ_CP036349.1"/>
</dbReference>
<protein>
    <recommendedName>
        <fullName evidence="1">Hemerythrin-like domain-containing protein</fullName>
    </recommendedName>
</protein>
<accession>A0A518K6P7</accession>
<evidence type="ECO:0000313" key="2">
    <source>
        <dbReference type="EMBL" id="QDV73472.1"/>
    </source>
</evidence>
<evidence type="ECO:0000259" key="1">
    <source>
        <dbReference type="Pfam" id="PF01814"/>
    </source>
</evidence>
<proteinExistence type="predicted"/>
<dbReference type="Proteomes" id="UP000316426">
    <property type="component" value="Chromosome"/>
</dbReference>
<dbReference type="KEGG" id="bmei:Spa11_16680"/>
<sequence length="152" mass="17731">MLADQVAPQALSSEQQIFSHIKQALRVMVEWHAPTVSQGRKRSSVRFALRSFCRHLERLMNFEEEGGYLPTVTTARPNWEHRVDLLRAEHQKLREHIHRLSPQIDDEGVWQSERFESACRAIRELLAEVDRHDRDEITLLQETHTLDEGGEG</sequence>
<feature type="domain" description="Hemerythrin-like" evidence="1">
    <location>
        <begin position="37"/>
        <end position="136"/>
    </location>
</feature>
<keyword evidence="3" id="KW-1185">Reference proteome</keyword>
<dbReference type="Gene3D" id="1.20.120.520">
    <property type="entry name" value="nmb1532 protein domain like"/>
    <property type="match status" value="1"/>
</dbReference>
<dbReference type="Pfam" id="PF01814">
    <property type="entry name" value="Hemerythrin"/>
    <property type="match status" value="1"/>
</dbReference>
<dbReference type="InterPro" id="IPR012312">
    <property type="entry name" value="Hemerythrin-like"/>
</dbReference>